<evidence type="ECO:0000256" key="2">
    <source>
        <dbReference type="ARBA" id="ARBA00022729"/>
    </source>
</evidence>
<sequence>MFSGRILKMFTAGSLMLGLGACADINDLTESQYRAEFSMITSQNRALREVPAPQRRVTVSVYDFPDLTGQYEEPTNVQSLSRAVTQGGAPMLIKALQDAGERRWFSVLDRSNLESLIRERQIVTEMRRIYRGEQDVNPNALAPLDHSGIILQGGIIGYDSNTVTGGFGARYLGIGGDRKWKLDMVTVSLRAISTDSGEVLASVVVRKPIASVADRGSIFRYVALDELLEAEAGIATNEPRQVAVEQAIEKAVMALIAEGTELGIWSFENTSAGSQYVSNYRLQKYQGNIPSTARSIPRPDTANPARTVDTRPIRRSSAARSTVQERQLAPRQSAPQPAAPPLPPVGPVTGETVG</sequence>
<evidence type="ECO:0000256" key="1">
    <source>
        <dbReference type="ARBA" id="ARBA00022475"/>
    </source>
</evidence>
<dbReference type="RefSeq" id="WP_138662933.1">
    <property type="nucleotide sequence ID" value="NZ_VANS01000003.1"/>
</dbReference>
<dbReference type="PANTHER" id="PTHR41164:SF1">
    <property type="entry name" value="CURLI PRODUCTION ASSEMBLY_TRANSPORT COMPONENT CSGG"/>
    <property type="match status" value="1"/>
</dbReference>
<evidence type="ECO:0000256" key="7">
    <source>
        <dbReference type="SAM" id="SignalP"/>
    </source>
</evidence>
<dbReference type="PROSITE" id="PS51257">
    <property type="entry name" value="PROKAR_LIPOPROTEIN"/>
    <property type="match status" value="1"/>
</dbReference>
<dbReference type="Pfam" id="PF03783">
    <property type="entry name" value="CsgG"/>
    <property type="match status" value="1"/>
</dbReference>
<dbReference type="Gene3D" id="3.40.50.10610">
    <property type="entry name" value="ABC-type transport auxiliary lipoprotein component"/>
    <property type="match status" value="2"/>
</dbReference>
<keyword evidence="5" id="KW-0449">Lipoprotein</keyword>
<feature type="chain" id="PRO_5024367772" evidence="7">
    <location>
        <begin position="24"/>
        <end position="354"/>
    </location>
</feature>
<evidence type="ECO:0000256" key="3">
    <source>
        <dbReference type="ARBA" id="ARBA00023136"/>
    </source>
</evidence>
<dbReference type="OrthoDB" id="1110708at2"/>
<evidence type="ECO:0000313" key="8">
    <source>
        <dbReference type="EMBL" id="TMM51863.1"/>
    </source>
</evidence>
<dbReference type="AlphaFoldDB" id="A0A5S3PDB7"/>
<feature type="compositionally biased region" description="Low complexity" evidence="6">
    <location>
        <begin position="326"/>
        <end position="336"/>
    </location>
</feature>
<evidence type="ECO:0000256" key="5">
    <source>
        <dbReference type="ARBA" id="ARBA00023288"/>
    </source>
</evidence>
<feature type="region of interest" description="Disordered" evidence="6">
    <location>
        <begin position="289"/>
        <end position="354"/>
    </location>
</feature>
<dbReference type="EMBL" id="VANS01000003">
    <property type="protein sequence ID" value="TMM51863.1"/>
    <property type="molecule type" value="Genomic_DNA"/>
</dbReference>
<name>A0A5S3PDB7_9RHOB</name>
<comment type="caution">
    <text evidence="8">The sequence shown here is derived from an EMBL/GenBank/DDBJ whole genome shotgun (WGS) entry which is preliminary data.</text>
</comment>
<dbReference type="GO" id="GO:0030288">
    <property type="term" value="C:outer membrane-bounded periplasmic space"/>
    <property type="evidence" value="ECO:0007669"/>
    <property type="project" value="InterPro"/>
</dbReference>
<dbReference type="PANTHER" id="PTHR41164">
    <property type="entry name" value="CURLI PRODUCTION ASSEMBLY/TRANSPORT COMPONENT CSGG"/>
    <property type="match status" value="1"/>
</dbReference>
<gene>
    <name evidence="8" type="ORF">FDT80_14080</name>
</gene>
<feature type="compositionally biased region" description="Pro residues" evidence="6">
    <location>
        <begin position="337"/>
        <end position="346"/>
    </location>
</feature>
<evidence type="ECO:0000313" key="9">
    <source>
        <dbReference type="Proteomes" id="UP000309550"/>
    </source>
</evidence>
<evidence type="ECO:0000256" key="4">
    <source>
        <dbReference type="ARBA" id="ARBA00023139"/>
    </source>
</evidence>
<keyword evidence="9" id="KW-1185">Reference proteome</keyword>
<accession>A0A5S3PDB7</accession>
<dbReference type="InterPro" id="IPR005534">
    <property type="entry name" value="Curli_assmbl/transp-comp_CsgG"/>
</dbReference>
<organism evidence="8 9">
    <name type="scientific">Sulfitobacter sabulilitoris</name>
    <dbReference type="NCBI Taxonomy" id="2562655"/>
    <lineage>
        <taxon>Bacteria</taxon>
        <taxon>Pseudomonadati</taxon>
        <taxon>Pseudomonadota</taxon>
        <taxon>Alphaproteobacteria</taxon>
        <taxon>Rhodobacterales</taxon>
        <taxon>Roseobacteraceae</taxon>
        <taxon>Sulfitobacter</taxon>
    </lineage>
</organism>
<keyword evidence="1" id="KW-1003">Cell membrane</keyword>
<protein>
    <submittedName>
        <fullName evidence="8">Curlin</fullName>
    </submittedName>
</protein>
<reference evidence="8 9" key="1">
    <citation type="submission" date="2019-05" db="EMBL/GenBank/DDBJ databases">
        <title>Sulfitobacter sabulilitoris sp. nov., isolated from a marine sand.</title>
        <authorList>
            <person name="Yoon J.-H."/>
        </authorList>
    </citation>
    <scope>NUCLEOTIDE SEQUENCE [LARGE SCALE GENOMIC DNA]</scope>
    <source>
        <strain evidence="8 9">HSMS-29</strain>
    </source>
</reference>
<proteinExistence type="predicted"/>
<keyword evidence="3" id="KW-0472">Membrane</keyword>
<dbReference type="Proteomes" id="UP000309550">
    <property type="component" value="Unassembled WGS sequence"/>
</dbReference>
<keyword evidence="4" id="KW-0564">Palmitate</keyword>
<keyword evidence="2 7" id="KW-0732">Signal</keyword>
<evidence type="ECO:0000256" key="6">
    <source>
        <dbReference type="SAM" id="MobiDB-lite"/>
    </source>
</evidence>
<feature type="signal peptide" evidence="7">
    <location>
        <begin position="1"/>
        <end position="23"/>
    </location>
</feature>